<reference evidence="1 2" key="1">
    <citation type="submission" date="2021-01" db="EMBL/GenBank/DDBJ databases">
        <title>Chromosome-level genome assembly of a human fungal pathogen reveals clustering of transcriptionally co-regulated genes.</title>
        <authorList>
            <person name="Voorhies M."/>
            <person name="Cohen S."/>
            <person name="Shea T.P."/>
            <person name="Petrus S."/>
            <person name="Munoz J.F."/>
            <person name="Poplawski S."/>
            <person name="Goldman W.E."/>
            <person name="Michael T."/>
            <person name="Cuomo C.A."/>
            <person name="Sil A."/>
            <person name="Beyhan S."/>
        </authorList>
    </citation>
    <scope>NUCLEOTIDE SEQUENCE [LARGE SCALE GENOMIC DNA]</scope>
    <source>
        <strain evidence="1 2">G184AR</strain>
    </source>
</reference>
<dbReference type="Proteomes" id="UP000670092">
    <property type="component" value="Unassembled WGS sequence"/>
</dbReference>
<protein>
    <submittedName>
        <fullName evidence="1">Uncharacterized protein</fullName>
    </submittedName>
</protein>
<accession>A0A8H7YK45</accession>
<dbReference type="VEuPathDB" id="FungiDB:I7I52_08228"/>
<gene>
    <name evidence="1" type="ORF">I7I52_08228</name>
</gene>
<sequence>MERTKVEGGGPGVKGTTVVMEDVDKSWSLEMNMRTLGSTRFGNRISPHNPGPVKWSVWEA</sequence>
<dbReference type="AlphaFoldDB" id="A0A8H7YK45"/>
<comment type="caution">
    <text evidence="1">The sequence shown here is derived from an EMBL/GenBank/DDBJ whole genome shotgun (WGS) entry which is preliminary data.</text>
</comment>
<proteinExistence type="predicted"/>
<evidence type="ECO:0000313" key="2">
    <source>
        <dbReference type="Proteomes" id="UP000670092"/>
    </source>
</evidence>
<dbReference type="EMBL" id="JAEVHI010000005">
    <property type="protein sequence ID" value="KAG5291029.1"/>
    <property type="molecule type" value="Genomic_DNA"/>
</dbReference>
<evidence type="ECO:0000313" key="1">
    <source>
        <dbReference type="EMBL" id="KAG5291029.1"/>
    </source>
</evidence>
<name>A0A8H7YK45_AJECA</name>
<organism evidence="1 2">
    <name type="scientific">Ajellomyces capsulatus</name>
    <name type="common">Darling's disease fungus</name>
    <name type="synonym">Histoplasma capsulatum</name>
    <dbReference type="NCBI Taxonomy" id="5037"/>
    <lineage>
        <taxon>Eukaryota</taxon>
        <taxon>Fungi</taxon>
        <taxon>Dikarya</taxon>
        <taxon>Ascomycota</taxon>
        <taxon>Pezizomycotina</taxon>
        <taxon>Eurotiomycetes</taxon>
        <taxon>Eurotiomycetidae</taxon>
        <taxon>Onygenales</taxon>
        <taxon>Ajellomycetaceae</taxon>
        <taxon>Histoplasma</taxon>
    </lineage>
</organism>